<dbReference type="EMBL" id="CP074133">
    <property type="protein sequence ID" value="QUX21755.1"/>
    <property type="molecule type" value="Genomic_DNA"/>
</dbReference>
<keyword evidence="1 4" id="KW-0489">Methyltransferase</keyword>
<evidence type="ECO:0000256" key="1">
    <source>
        <dbReference type="ARBA" id="ARBA00022603"/>
    </source>
</evidence>
<protein>
    <submittedName>
        <fullName evidence="4">Class I SAM-dependent methyltransferase</fullName>
    </submittedName>
</protein>
<organism evidence="4 5">
    <name type="scientific">Nocardiopsis changdeensis</name>
    <dbReference type="NCBI Taxonomy" id="2831969"/>
    <lineage>
        <taxon>Bacteria</taxon>
        <taxon>Bacillati</taxon>
        <taxon>Actinomycetota</taxon>
        <taxon>Actinomycetes</taxon>
        <taxon>Streptosporangiales</taxon>
        <taxon>Nocardiopsidaceae</taxon>
        <taxon>Nocardiopsis</taxon>
    </lineage>
</organism>
<dbReference type="PANTHER" id="PTHR43861">
    <property type="entry name" value="TRANS-ACONITATE 2-METHYLTRANSFERASE-RELATED"/>
    <property type="match status" value="1"/>
</dbReference>
<evidence type="ECO:0000259" key="3">
    <source>
        <dbReference type="Pfam" id="PF13649"/>
    </source>
</evidence>
<keyword evidence="5" id="KW-1185">Reference proteome</keyword>
<sequence length="212" mass="22707">MSEMEKTVGDAYGAVAREYAALVDRWGEDRPLDRALFPVFAELVRGRGPVLDAGCGPGHLTARLRELGVEAFGVDLSPGMVDLARETYPGLRFEVGDLAGPVAEAGSLAGVLAHYSVIHDPPGRLPVTLAGFHRMLREGGYLLLAFQALDGPGVLCEPFDHRVAPAHRYSPEGVSVLAGEAGLAEVARLVIAGSEDERRGFPQAHLLFRKQE</sequence>
<dbReference type="PANTHER" id="PTHR43861:SF1">
    <property type="entry name" value="TRANS-ACONITATE 2-METHYLTRANSFERASE"/>
    <property type="match status" value="1"/>
</dbReference>
<dbReference type="Proteomes" id="UP000676079">
    <property type="component" value="Chromosome"/>
</dbReference>
<dbReference type="Gene3D" id="3.40.50.150">
    <property type="entry name" value="Vaccinia Virus protein VP39"/>
    <property type="match status" value="1"/>
</dbReference>
<dbReference type="GO" id="GO:0032259">
    <property type="term" value="P:methylation"/>
    <property type="evidence" value="ECO:0007669"/>
    <property type="project" value="UniProtKB-KW"/>
</dbReference>
<name>A0ABX8BHP5_9ACTN</name>
<dbReference type="Pfam" id="PF13649">
    <property type="entry name" value="Methyltransf_25"/>
    <property type="match status" value="1"/>
</dbReference>
<evidence type="ECO:0000256" key="2">
    <source>
        <dbReference type="ARBA" id="ARBA00022679"/>
    </source>
</evidence>
<accession>A0ABX8BHP5</accession>
<evidence type="ECO:0000313" key="5">
    <source>
        <dbReference type="Proteomes" id="UP000676079"/>
    </source>
</evidence>
<feature type="domain" description="Methyltransferase" evidence="3">
    <location>
        <begin position="50"/>
        <end position="140"/>
    </location>
</feature>
<keyword evidence="2" id="KW-0808">Transferase</keyword>
<evidence type="ECO:0000313" key="4">
    <source>
        <dbReference type="EMBL" id="QUX21755.1"/>
    </source>
</evidence>
<dbReference type="InterPro" id="IPR041698">
    <property type="entry name" value="Methyltransf_25"/>
</dbReference>
<gene>
    <name evidence="4" type="ORF">KGD84_25765</name>
</gene>
<dbReference type="RefSeq" id="WP_220562979.1">
    <property type="nucleotide sequence ID" value="NZ_CP074133.1"/>
</dbReference>
<dbReference type="CDD" id="cd02440">
    <property type="entry name" value="AdoMet_MTases"/>
    <property type="match status" value="1"/>
</dbReference>
<dbReference type="GO" id="GO:0008168">
    <property type="term" value="F:methyltransferase activity"/>
    <property type="evidence" value="ECO:0007669"/>
    <property type="project" value="UniProtKB-KW"/>
</dbReference>
<dbReference type="InterPro" id="IPR029063">
    <property type="entry name" value="SAM-dependent_MTases_sf"/>
</dbReference>
<dbReference type="SUPFAM" id="SSF53335">
    <property type="entry name" value="S-adenosyl-L-methionine-dependent methyltransferases"/>
    <property type="match status" value="1"/>
</dbReference>
<proteinExistence type="predicted"/>
<reference evidence="4 5" key="1">
    <citation type="submission" date="2021-05" db="EMBL/GenBank/DDBJ databases">
        <title>Direct Submission.</title>
        <authorList>
            <person name="Li K."/>
            <person name="Gao J."/>
        </authorList>
    </citation>
    <scope>NUCLEOTIDE SEQUENCE [LARGE SCALE GENOMIC DNA]</scope>
    <source>
        <strain evidence="4 5">Mg02</strain>
    </source>
</reference>